<organism evidence="2">
    <name type="scientific">Salinispirillum sp. LH 10-3-1</name>
    <dbReference type="NCBI Taxonomy" id="2952525"/>
    <lineage>
        <taxon>Bacteria</taxon>
        <taxon>Pseudomonadati</taxon>
        <taxon>Pseudomonadota</taxon>
        <taxon>Gammaproteobacteria</taxon>
        <taxon>Oceanospirillales</taxon>
        <taxon>Saccharospirillaceae</taxon>
        <taxon>Salinispirillum</taxon>
    </lineage>
</organism>
<proteinExistence type="predicted"/>
<dbReference type="SMART" id="SM00052">
    <property type="entry name" value="EAL"/>
    <property type="match status" value="1"/>
</dbReference>
<dbReference type="InterPro" id="IPR001633">
    <property type="entry name" value="EAL_dom"/>
</dbReference>
<dbReference type="EMBL" id="CP101717">
    <property type="protein sequence ID" value="WLD58290.1"/>
    <property type="molecule type" value="Genomic_DNA"/>
</dbReference>
<gene>
    <name evidence="2" type="ORF">NFC81_00510</name>
</gene>
<dbReference type="Gene3D" id="3.20.20.450">
    <property type="entry name" value="EAL domain"/>
    <property type="match status" value="1"/>
</dbReference>
<sequence length="258" mass="28824">MNFTTDPDIIARVPHVDVCACQKPLPFEFTMAFQPIWDWENKRVFAYEALVRGKDGAGAGAILSKVTAANKYAFDQACRVTAIRLVSELCMSTDTYLSINFLPNAIYDPDTCIRATLEAAEQFGFPHKQIMFEMTEQEGLADNRHLKTIVEAYQRLGFITAIDDFGQGYSGLHLLSQFQPDVLKIDMDLVQGIATDPVRQAIVEGTVLMAKRLNIKVIAEGIETVEDMRMLMDMGIPYLQGYLLARPAVELLPVVQVP</sequence>
<name>A0AB38YHH6_9GAMM</name>
<dbReference type="CDD" id="cd01948">
    <property type="entry name" value="EAL"/>
    <property type="match status" value="1"/>
</dbReference>
<evidence type="ECO:0000259" key="1">
    <source>
        <dbReference type="PROSITE" id="PS50883"/>
    </source>
</evidence>
<dbReference type="InterPro" id="IPR035919">
    <property type="entry name" value="EAL_sf"/>
</dbReference>
<dbReference type="PANTHER" id="PTHR33121:SF15">
    <property type="entry name" value="BLUE LIGHT- AND TEMPERATURE-REGULATED ANTIREPRESSOR BLUF"/>
    <property type="match status" value="1"/>
</dbReference>
<dbReference type="InterPro" id="IPR050706">
    <property type="entry name" value="Cyclic-di-GMP_PDE-like"/>
</dbReference>
<protein>
    <submittedName>
        <fullName evidence="2">EAL domain-containing protein</fullName>
    </submittedName>
</protein>
<accession>A0AB38YHH6</accession>
<feature type="domain" description="EAL" evidence="1">
    <location>
        <begin position="10"/>
        <end position="258"/>
    </location>
</feature>
<dbReference type="PROSITE" id="PS50883">
    <property type="entry name" value="EAL"/>
    <property type="match status" value="1"/>
</dbReference>
<dbReference type="Pfam" id="PF00563">
    <property type="entry name" value="EAL"/>
    <property type="match status" value="1"/>
</dbReference>
<dbReference type="AlphaFoldDB" id="A0AB38YHH6"/>
<reference evidence="2" key="1">
    <citation type="submission" date="2022-07" db="EMBL/GenBank/DDBJ databases">
        <title>Complete genome sequence of Salinispirillum sp. LH10-3-1 capable of multiple carbohydrate inversion isolated from a soda lake.</title>
        <authorList>
            <person name="Liu J."/>
            <person name="Zhai Y."/>
            <person name="Zhang H."/>
            <person name="Yang H."/>
            <person name="Qu J."/>
            <person name="Li J."/>
        </authorList>
    </citation>
    <scope>NUCLEOTIDE SEQUENCE</scope>
    <source>
        <strain evidence="2">LH 10-3-1</strain>
    </source>
</reference>
<evidence type="ECO:0000313" key="2">
    <source>
        <dbReference type="EMBL" id="WLD58290.1"/>
    </source>
</evidence>
<dbReference type="PANTHER" id="PTHR33121">
    <property type="entry name" value="CYCLIC DI-GMP PHOSPHODIESTERASE PDEF"/>
    <property type="match status" value="1"/>
</dbReference>
<dbReference type="RefSeq" id="WP_304995576.1">
    <property type="nucleotide sequence ID" value="NZ_CP101717.1"/>
</dbReference>
<dbReference type="GO" id="GO:0071111">
    <property type="term" value="F:cyclic-guanylate-specific phosphodiesterase activity"/>
    <property type="evidence" value="ECO:0007669"/>
    <property type="project" value="InterPro"/>
</dbReference>
<dbReference type="SUPFAM" id="SSF141868">
    <property type="entry name" value="EAL domain-like"/>
    <property type="match status" value="1"/>
</dbReference>